<evidence type="ECO:0000259" key="2">
    <source>
        <dbReference type="SMART" id="SM00822"/>
    </source>
</evidence>
<dbReference type="Pfam" id="PF13561">
    <property type="entry name" value="adh_short_C2"/>
    <property type="match status" value="1"/>
</dbReference>
<dbReference type="Proteomes" id="UP000025171">
    <property type="component" value="Unassembled WGS sequence"/>
</dbReference>
<dbReference type="SUPFAM" id="SSF51735">
    <property type="entry name" value="NAD(P)-binding Rossmann-fold domains"/>
    <property type="match status" value="1"/>
</dbReference>
<protein>
    <submittedName>
        <fullName evidence="3">Putative oxidoreductase</fullName>
    </submittedName>
</protein>
<dbReference type="InterPro" id="IPR057326">
    <property type="entry name" value="KR_dom"/>
</dbReference>
<dbReference type="STRING" id="1280950.HJO_00670"/>
<dbReference type="PANTHER" id="PTHR42879:SF2">
    <property type="entry name" value="3-OXOACYL-[ACYL-CARRIER-PROTEIN] REDUCTASE FABG"/>
    <property type="match status" value="1"/>
</dbReference>
<dbReference type="PATRIC" id="fig|1280950.3.peg.134"/>
<gene>
    <name evidence="3" type="ORF">HJO_00670</name>
</gene>
<evidence type="ECO:0000313" key="3">
    <source>
        <dbReference type="EMBL" id="KCZ93843.1"/>
    </source>
</evidence>
<dbReference type="PANTHER" id="PTHR42879">
    <property type="entry name" value="3-OXOACYL-(ACYL-CARRIER-PROTEIN) REDUCTASE"/>
    <property type="match status" value="1"/>
</dbReference>
<comment type="caution">
    <text evidence="3">The sequence shown here is derived from an EMBL/GenBank/DDBJ whole genome shotgun (WGS) entry which is preliminary data.</text>
</comment>
<evidence type="ECO:0000313" key="4">
    <source>
        <dbReference type="Proteomes" id="UP000025171"/>
    </source>
</evidence>
<dbReference type="EMBL" id="ARYK01000001">
    <property type="protein sequence ID" value="KCZ93843.1"/>
    <property type="molecule type" value="Genomic_DNA"/>
</dbReference>
<accession>A0A059FTP6</accession>
<dbReference type="PRINTS" id="PR00081">
    <property type="entry name" value="GDHRDH"/>
</dbReference>
<dbReference type="InterPro" id="IPR050259">
    <property type="entry name" value="SDR"/>
</dbReference>
<dbReference type="InterPro" id="IPR002347">
    <property type="entry name" value="SDR_fam"/>
</dbReference>
<dbReference type="Gene3D" id="3.40.50.720">
    <property type="entry name" value="NAD(P)-binding Rossmann-like Domain"/>
    <property type="match status" value="1"/>
</dbReference>
<keyword evidence="4" id="KW-1185">Reference proteome</keyword>
<name>A0A059FTP6_9PROT</name>
<dbReference type="eggNOG" id="COG1028">
    <property type="taxonomic scope" value="Bacteria"/>
</dbReference>
<dbReference type="InterPro" id="IPR036291">
    <property type="entry name" value="NAD(P)-bd_dom_sf"/>
</dbReference>
<sequence>MILCPKRATHYDWFGLSGSPGQAEAGTKHGQVDKSLAVMSRQGHFRERIYMTKTTIITGGTKGIGLAIATRLAAKDSHLILGYLSDERAATDAKESLEQLGAKVTTVRGDLGEAGGVERLVEAVTDDGPVHIVHNAAMIYATNLLSADMTVLSRAIEVNGMSLLHLVRAAMPVLKAGSSIVFVTSAGTKVARTGYAALGVGKTLAEGLVRYLVLELAPLGITINSVAPGIVATSSVATMVGGQEAANKVLANAARMTPQGRIAQDDDFTGVVEFLLSPAAKFVQGQTIHANGGVFVP</sequence>
<proteinExistence type="inferred from homology"/>
<evidence type="ECO:0000256" key="1">
    <source>
        <dbReference type="ARBA" id="ARBA00006484"/>
    </source>
</evidence>
<organism evidence="3 4">
    <name type="scientific">Hyphomonas johnsonii MHS-2</name>
    <dbReference type="NCBI Taxonomy" id="1280950"/>
    <lineage>
        <taxon>Bacteria</taxon>
        <taxon>Pseudomonadati</taxon>
        <taxon>Pseudomonadota</taxon>
        <taxon>Alphaproteobacteria</taxon>
        <taxon>Hyphomonadales</taxon>
        <taxon>Hyphomonadaceae</taxon>
        <taxon>Hyphomonas</taxon>
    </lineage>
</organism>
<comment type="similarity">
    <text evidence="1">Belongs to the short-chain dehydrogenases/reductases (SDR) family.</text>
</comment>
<dbReference type="SMART" id="SM00822">
    <property type="entry name" value="PKS_KR"/>
    <property type="match status" value="1"/>
</dbReference>
<feature type="domain" description="Ketoreductase" evidence="2">
    <location>
        <begin position="53"/>
        <end position="229"/>
    </location>
</feature>
<reference evidence="3 4" key="1">
    <citation type="journal article" date="2014" name="Antonie Van Leeuwenhoek">
        <title>Hyphomonas beringensis sp. nov. and Hyphomonas chukchiensis sp. nov., isolated from surface seawater of the Bering Sea and Chukchi Sea.</title>
        <authorList>
            <person name="Li C."/>
            <person name="Lai Q."/>
            <person name="Li G."/>
            <person name="Dong C."/>
            <person name="Wang J."/>
            <person name="Liao Y."/>
            <person name="Shao Z."/>
        </authorList>
    </citation>
    <scope>NUCLEOTIDE SEQUENCE [LARGE SCALE GENOMIC DNA]</scope>
    <source>
        <strain evidence="3 4">MHS-2</strain>
    </source>
</reference>
<dbReference type="AlphaFoldDB" id="A0A059FTP6"/>